<sequence length="307" mass="35494">MSSLMLLSQFGFAQINMEDSTVRTIAYWDYKEVNTYQISLETFDVISQDTSNWNKISYLVDMEILDSTAANYEVSWTYRDFSFDLGERDSTYQYFIYKMLSITEGSLVKFRTDELGAFQEVTNVEEISEFYKKAADILKTTFGNIPQINEMVDQTFKNYRNKNSIETQSIKDVLQFLNFHGAEYKLGEELSGVIQSANILGKDRLETQVYVLLEEIFPEDNDYRIISFSEANSEQLVSETELVLKTMMPNATEEEIGRLMAEVGELSNTVENISVIHGWGWPIYSKEIRNTGSNQKMKVEIRTIEIL</sequence>
<proteinExistence type="predicted"/>
<organism evidence="1 2">
    <name type="scientific">Algoriphagus locisalis</name>
    <dbReference type="NCBI Taxonomy" id="305507"/>
    <lineage>
        <taxon>Bacteria</taxon>
        <taxon>Pseudomonadati</taxon>
        <taxon>Bacteroidota</taxon>
        <taxon>Cytophagia</taxon>
        <taxon>Cytophagales</taxon>
        <taxon>Cyclobacteriaceae</taxon>
        <taxon>Algoriphagus</taxon>
    </lineage>
</organism>
<dbReference type="AlphaFoldDB" id="A0A1I6YS00"/>
<dbReference type="STRING" id="305507.SAMN04489724_1181"/>
<name>A0A1I6YS00_9BACT</name>
<evidence type="ECO:0000313" key="2">
    <source>
        <dbReference type="Proteomes" id="UP000199673"/>
    </source>
</evidence>
<gene>
    <name evidence="1" type="ORF">SAMN04489724_1181</name>
</gene>
<protein>
    <submittedName>
        <fullName evidence="1">Uncharacterized protein</fullName>
    </submittedName>
</protein>
<reference evidence="2" key="1">
    <citation type="submission" date="2016-10" db="EMBL/GenBank/DDBJ databases">
        <authorList>
            <person name="Varghese N."/>
            <person name="Submissions S."/>
        </authorList>
    </citation>
    <scope>NUCLEOTIDE SEQUENCE [LARGE SCALE GENOMIC DNA]</scope>
    <source>
        <strain evidence="2">DSM 23445</strain>
    </source>
</reference>
<dbReference type="EMBL" id="FPBF01000001">
    <property type="protein sequence ID" value="SFT53184.1"/>
    <property type="molecule type" value="Genomic_DNA"/>
</dbReference>
<accession>A0A1I6YS00</accession>
<dbReference type="Proteomes" id="UP000199673">
    <property type="component" value="Unassembled WGS sequence"/>
</dbReference>
<keyword evidence="2" id="KW-1185">Reference proteome</keyword>
<evidence type="ECO:0000313" key="1">
    <source>
        <dbReference type="EMBL" id="SFT53184.1"/>
    </source>
</evidence>